<dbReference type="InterPro" id="IPR043502">
    <property type="entry name" value="DNA/RNA_pol_sf"/>
</dbReference>
<dbReference type="GO" id="GO:0003676">
    <property type="term" value="F:nucleic acid binding"/>
    <property type="evidence" value="ECO:0007669"/>
    <property type="project" value="InterPro"/>
</dbReference>
<evidence type="ECO:0000256" key="1">
    <source>
        <dbReference type="SAM" id="MobiDB-lite"/>
    </source>
</evidence>
<gene>
    <name evidence="4" type="ORF">Tci_029275</name>
</gene>
<name>A0A6L2L8X2_TANCI</name>
<dbReference type="EMBL" id="BKCJ010003806">
    <property type="protein sequence ID" value="GEU57297.1"/>
    <property type="molecule type" value="Genomic_DNA"/>
</dbReference>
<reference evidence="4" key="1">
    <citation type="journal article" date="2019" name="Sci. Rep.">
        <title>Draft genome of Tanacetum cinerariifolium, the natural source of mosquito coil.</title>
        <authorList>
            <person name="Yamashiro T."/>
            <person name="Shiraishi A."/>
            <person name="Satake H."/>
            <person name="Nakayama K."/>
        </authorList>
    </citation>
    <scope>NUCLEOTIDE SEQUENCE</scope>
</reference>
<dbReference type="InterPro" id="IPR053134">
    <property type="entry name" value="RNA-dir_DNA_polymerase"/>
</dbReference>
<dbReference type="AlphaFoldDB" id="A0A6L2L8X2"/>
<evidence type="ECO:0000259" key="3">
    <source>
        <dbReference type="Pfam" id="PF17919"/>
    </source>
</evidence>
<dbReference type="GO" id="GO:0003964">
    <property type="term" value="F:RNA-directed DNA polymerase activity"/>
    <property type="evidence" value="ECO:0007669"/>
    <property type="project" value="UniProtKB-KW"/>
</dbReference>
<feature type="domain" description="Reverse transcriptase" evidence="2">
    <location>
        <begin position="376"/>
        <end position="458"/>
    </location>
</feature>
<dbReference type="CDD" id="cd01647">
    <property type="entry name" value="RT_LTR"/>
    <property type="match status" value="1"/>
</dbReference>
<feature type="domain" description="Reverse transcriptase/retrotransposon-derived protein RNase H-like" evidence="3">
    <location>
        <begin position="2"/>
        <end position="50"/>
    </location>
</feature>
<proteinExistence type="predicted"/>
<dbReference type="Pfam" id="PF17919">
    <property type="entry name" value="RT_RNaseH_2"/>
    <property type="match status" value="1"/>
</dbReference>
<dbReference type="Gene3D" id="3.10.10.10">
    <property type="entry name" value="HIV Type 1 Reverse Transcriptase, subunit A, domain 1"/>
    <property type="match status" value="1"/>
</dbReference>
<dbReference type="SUPFAM" id="SSF56672">
    <property type="entry name" value="DNA/RNA polymerases"/>
    <property type="match status" value="2"/>
</dbReference>
<sequence>GEEQGLAFQTLIDKLCNAPFPALPEGTKDFVVYCDASGIGLGCVLMQREAIMSEKCYRLARLSLLYASVIGHFLKFPSEPNGRRMSSVLCLQPQHVVYAALVCAGLSLFYPYEAEANSTSFEGFRRGINEDNDLMFIAEKTKSTLSRGEFQVHMLAEMHNFFPIQHILVAITSTQNGTTTRTIIEGNLSTLKEFLKEKSNHDLTKPMLLNFGDEIRDAKNEVEEVIKKKDKGKTTTNDDLSKPFKPSTARQGHRHDNIPMTIDEMLKRVDDYLRSEEAFHNMELPKLEIALDSDKLNHLVKDVREKPLVLPRDLSKEALVVEAEVEGYLVRMVHIDEGTSIEIMFEHCFNMLHLSIWARDSQAREIPHLDTNPVLVKKGDGSWRMYIDFKNINAACPKDYYPLPGIDKKIELVMGFLFKCFLDSYKGYHQVQMAEEDEEKTTFHKDQGTYCYIKMSFGRNLEAYVDDMVVKSKSEREMLADIAKTAMLLVVRKGKQYLVHYVSKTQHDVEWNYAPLEKVALALWHMSRRLRRPCLHQPHNDRIYIALRLKFESTNNQAKYEALQAGLRIAKKIEVIDVLVPLPKALRKANCLVERENRSLMEGIKTRLGQERKDLMDELPNVLWTHQTSLKTSNGETPYNLTFKSEAFIPAEISMLTHRTMMIKEGEGNEEEMI</sequence>
<dbReference type="PANTHER" id="PTHR24559">
    <property type="entry name" value="TRANSPOSON TY3-I GAG-POL POLYPROTEIN"/>
    <property type="match status" value="1"/>
</dbReference>
<dbReference type="Gene3D" id="3.30.420.10">
    <property type="entry name" value="Ribonuclease H-like superfamily/Ribonuclease H"/>
    <property type="match status" value="1"/>
</dbReference>
<dbReference type="PANTHER" id="PTHR24559:SF444">
    <property type="entry name" value="REVERSE TRANSCRIPTASE DOMAIN-CONTAINING PROTEIN"/>
    <property type="match status" value="1"/>
</dbReference>
<protein>
    <submittedName>
        <fullName evidence="4">Reverse transcriptase domain-containing protein</fullName>
    </submittedName>
</protein>
<dbReference type="Pfam" id="PF00078">
    <property type="entry name" value="RVT_1"/>
    <property type="match status" value="1"/>
</dbReference>
<organism evidence="4">
    <name type="scientific">Tanacetum cinerariifolium</name>
    <name type="common">Dalmatian daisy</name>
    <name type="synonym">Chrysanthemum cinerariifolium</name>
    <dbReference type="NCBI Taxonomy" id="118510"/>
    <lineage>
        <taxon>Eukaryota</taxon>
        <taxon>Viridiplantae</taxon>
        <taxon>Streptophyta</taxon>
        <taxon>Embryophyta</taxon>
        <taxon>Tracheophyta</taxon>
        <taxon>Spermatophyta</taxon>
        <taxon>Magnoliopsida</taxon>
        <taxon>eudicotyledons</taxon>
        <taxon>Gunneridae</taxon>
        <taxon>Pentapetalae</taxon>
        <taxon>asterids</taxon>
        <taxon>campanulids</taxon>
        <taxon>Asterales</taxon>
        <taxon>Asteraceae</taxon>
        <taxon>Asteroideae</taxon>
        <taxon>Anthemideae</taxon>
        <taxon>Anthemidinae</taxon>
        <taxon>Tanacetum</taxon>
    </lineage>
</organism>
<feature type="non-terminal residue" evidence="4">
    <location>
        <position position="1"/>
    </location>
</feature>
<accession>A0A6L2L8X2</accession>
<evidence type="ECO:0000259" key="2">
    <source>
        <dbReference type="Pfam" id="PF00078"/>
    </source>
</evidence>
<keyword evidence="4" id="KW-0695">RNA-directed DNA polymerase</keyword>
<dbReference type="InterPro" id="IPR036397">
    <property type="entry name" value="RNaseH_sf"/>
</dbReference>
<keyword evidence="4" id="KW-0808">Transferase</keyword>
<dbReference type="InterPro" id="IPR041577">
    <property type="entry name" value="RT_RNaseH_2"/>
</dbReference>
<dbReference type="InterPro" id="IPR043128">
    <property type="entry name" value="Rev_trsase/Diguanyl_cyclase"/>
</dbReference>
<evidence type="ECO:0000313" key="4">
    <source>
        <dbReference type="EMBL" id="GEU57297.1"/>
    </source>
</evidence>
<keyword evidence="4" id="KW-0548">Nucleotidyltransferase</keyword>
<dbReference type="Gene3D" id="3.30.70.270">
    <property type="match status" value="1"/>
</dbReference>
<feature type="region of interest" description="Disordered" evidence="1">
    <location>
        <begin position="229"/>
        <end position="255"/>
    </location>
</feature>
<dbReference type="InterPro" id="IPR000477">
    <property type="entry name" value="RT_dom"/>
</dbReference>
<comment type="caution">
    <text evidence="4">The sequence shown here is derived from an EMBL/GenBank/DDBJ whole genome shotgun (WGS) entry which is preliminary data.</text>
</comment>